<comment type="subcellular location">
    <subcellularLocation>
        <location evidence="10">Cytoplasm</location>
    </subcellularLocation>
</comment>
<dbReference type="NCBIfam" id="NF002484">
    <property type="entry name" value="PRK01747.1-5"/>
    <property type="match status" value="1"/>
</dbReference>
<comment type="caution">
    <text evidence="13">The sequence shown here is derived from an EMBL/GenBank/DDBJ whole genome shotgun (WGS) entry which is preliminary data.</text>
</comment>
<dbReference type="PANTHER" id="PTHR13847:SF283">
    <property type="entry name" value="TRNA 5-METHYLAMINOMETHYL-2-THIOURIDINE BIOSYNTHESIS BIFUNCTIONAL PROTEIN MNMC"/>
    <property type="match status" value="1"/>
</dbReference>
<dbReference type="InterPro" id="IPR047785">
    <property type="entry name" value="tRNA_MNMC2"/>
</dbReference>
<evidence type="ECO:0000313" key="14">
    <source>
        <dbReference type="Proteomes" id="UP001332939"/>
    </source>
</evidence>
<keyword evidence="3 10" id="KW-0285">Flavoprotein</keyword>
<gene>
    <name evidence="10 13" type="primary">mnmC</name>
    <name evidence="13" type="ORF">NA736_01720</name>
</gene>
<dbReference type="HAMAP" id="MF_01102">
    <property type="entry name" value="MnmC"/>
    <property type="match status" value="1"/>
</dbReference>
<evidence type="ECO:0000313" key="13">
    <source>
        <dbReference type="EMBL" id="MEB6855753.1"/>
    </source>
</evidence>
<feature type="region of interest" description="FAD-dependent cmnm(5)s(2)U34 oxidoreductase" evidence="10">
    <location>
        <begin position="270"/>
        <end position="682"/>
    </location>
</feature>
<evidence type="ECO:0000256" key="7">
    <source>
        <dbReference type="ARBA" id="ARBA00022827"/>
    </source>
</evidence>
<feature type="region of interest" description="tRNA (mnm(5)s(2)U34)-methyltransferase" evidence="10">
    <location>
        <begin position="1"/>
        <end position="245"/>
    </location>
</feature>
<evidence type="ECO:0000256" key="6">
    <source>
        <dbReference type="ARBA" id="ARBA00022694"/>
    </source>
</evidence>
<dbReference type="SUPFAM" id="SSF51905">
    <property type="entry name" value="FAD/NAD(P)-binding domain"/>
    <property type="match status" value="1"/>
</dbReference>
<dbReference type="Gene3D" id="3.50.50.60">
    <property type="entry name" value="FAD/NAD(P)-binding domain"/>
    <property type="match status" value="1"/>
</dbReference>
<dbReference type="InterPro" id="IPR006076">
    <property type="entry name" value="FAD-dep_OxRdtase"/>
</dbReference>
<evidence type="ECO:0000256" key="3">
    <source>
        <dbReference type="ARBA" id="ARBA00022630"/>
    </source>
</evidence>
<dbReference type="RefSeq" id="WP_325933594.1">
    <property type="nucleotide sequence ID" value="NZ_JAMZOO010000001.1"/>
</dbReference>
<dbReference type="EC" id="2.1.1.61" evidence="10"/>
<dbReference type="PANTHER" id="PTHR13847">
    <property type="entry name" value="SARCOSINE DEHYDROGENASE-RELATED"/>
    <property type="match status" value="1"/>
</dbReference>
<keyword evidence="1 10" id="KW-0963">Cytoplasm</keyword>
<dbReference type="InterPro" id="IPR008471">
    <property type="entry name" value="MnmC-like_methylTransf"/>
</dbReference>
<dbReference type="Gene3D" id="3.40.50.150">
    <property type="entry name" value="Vaccinia Virus protein VP39"/>
    <property type="match status" value="1"/>
</dbReference>
<feature type="domain" description="FAD dependent oxidoreductase" evidence="11">
    <location>
        <begin position="266"/>
        <end position="646"/>
    </location>
</feature>
<evidence type="ECO:0000256" key="10">
    <source>
        <dbReference type="HAMAP-Rule" id="MF_01102"/>
    </source>
</evidence>
<dbReference type="Pfam" id="PF05430">
    <property type="entry name" value="Methyltransf_30"/>
    <property type="match status" value="1"/>
</dbReference>
<comment type="function">
    <text evidence="10">Catalyzes the last two steps in the biosynthesis of 5-methylaminomethyl-2-thiouridine (mnm(5)s(2)U) at the wobble position (U34) in tRNA. Catalyzes the FAD-dependent demodification of cmnm(5)s(2)U34 to nm(5)s(2)U34, followed by the transfer of a methyl group from S-adenosyl-L-methionine to nm(5)s(2)U34, to form mnm(5)s(2)U34.</text>
</comment>
<dbReference type="InterPro" id="IPR023032">
    <property type="entry name" value="tRNA_MAMT_biosynth_bifunc_MnmC"/>
</dbReference>
<dbReference type="NCBIfam" id="NF033855">
    <property type="entry name" value="tRNA_MNMC2"/>
    <property type="match status" value="1"/>
</dbReference>
<proteinExistence type="inferred from homology"/>
<feature type="domain" description="MnmC-like methyltransferase" evidence="12">
    <location>
        <begin position="118"/>
        <end position="243"/>
    </location>
</feature>
<keyword evidence="8 10" id="KW-0560">Oxidoreductase</keyword>
<protein>
    <recommendedName>
        <fullName evidence="10">tRNA 5-methylaminomethyl-2-thiouridine biosynthesis bifunctional protein MnmC</fullName>
        <shortName evidence="10">tRNA mnm(5)s(2)U biosynthesis bifunctional protein</shortName>
    </recommendedName>
    <domain>
        <recommendedName>
            <fullName evidence="10">tRNA (mnm(5)s(2)U34)-methyltransferase</fullName>
            <ecNumber evidence="10">2.1.1.61</ecNumber>
        </recommendedName>
    </domain>
    <domain>
        <recommendedName>
            <fullName evidence="10">FAD-dependent cmnm(5)s(2)U34 oxidoreductase</fullName>
            <ecNumber evidence="10">1.5.-.-</ecNumber>
        </recommendedName>
    </domain>
</protein>
<reference evidence="13 14" key="1">
    <citation type="submission" date="2022-05" db="EMBL/GenBank/DDBJ databases">
        <title>Whole genome sequences of Escherichia coli of fish isolates collected from Assam, India.</title>
        <authorList>
            <person name="Sudha S."/>
            <person name="Muneeb K.H."/>
            <person name="Rakshit O."/>
            <person name="Mendem S.K."/>
            <person name="Raisen C."/>
            <person name="Holmes M.A."/>
            <person name="Shome B.R."/>
            <person name="Sivaraman G.K."/>
        </authorList>
    </citation>
    <scope>NUCLEOTIDE SEQUENCE [LARGE SCALE GENOMIC DNA]</scope>
    <source>
        <strain evidence="13 14">278</strain>
    </source>
</reference>
<keyword evidence="4 10" id="KW-0808">Transferase</keyword>
<name>A0ABU6E9K7_9GAMM</name>
<evidence type="ECO:0000256" key="5">
    <source>
        <dbReference type="ARBA" id="ARBA00022691"/>
    </source>
</evidence>
<sequence>MNNSPINTASLSWNELGTPISEQFGDIYFSNQDGLEETRHVFLHGNHFPSRFGTHVRSECVIAETGFGTGLNFLTLWQAFEQFRQTTPDAKLQRLHYVSFEKFPLTKEDLHTAHSHWHELEKYSQELCSQWPKPIAGCHRIILADGAITLDLWFGDINTLLPQTRQTLHNKIDAWFLDGFAPSKNPQMWSETLFQAMADSMRENGTFATFTVAGFVRRGLQRVGFEIKKVKGFGEKREMLTGLFPHSPSPEFVPYYARPSATEHKDIAIIGGGIASALMALSCLRRGAKVTVYCKDEHPATNASGNRQGVLYPLLNGKSDELEQFFTQAFLFSLRYYDQLDQMGVNFTHQWSGVAQIIYNDRVRKKAERIMDNSLPFAHLARYLTEEEINKLCGLDINCDGLFYPQGGWLSPTELTNNALQLAKQLGADLLFKHHVVQLEAQDLHWHLTINRQHNDEHSPYLAQHDCVILANGQCITDFSQSAKFPISAVRGQVSHIPTTENLSKLSTVLCYDGYFTPVDPQDNLHCVGASFRRDKLDLEISRQEQEDNQWHLTHCLSKAKWTQDVDFSQNQARVGIRCTIRDHLPLLGEVPDFDRLIVEYKHLDRFKRRRKIPSLAPAFHQLYVFSALGSRGLCSAPLSAEILASQIFDEPFPVEDNVLNALHPNRFWVRALLRGKSIEVK</sequence>
<evidence type="ECO:0000256" key="4">
    <source>
        <dbReference type="ARBA" id="ARBA00022679"/>
    </source>
</evidence>
<dbReference type="Proteomes" id="UP001332939">
    <property type="component" value="Unassembled WGS sequence"/>
</dbReference>
<dbReference type="EMBL" id="JAMZOO010000001">
    <property type="protein sequence ID" value="MEB6855753.1"/>
    <property type="molecule type" value="Genomic_DNA"/>
</dbReference>
<comment type="cofactor">
    <cofactor evidence="10">
        <name>FAD</name>
        <dbReference type="ChEBI" id="CHEBI:57692"/>
    </cofactor>
</comment>
<evidence type="ECO:0000256" key="8">
    <source>
        <dbReference type="ARBA" id="ARBA00023002"/>
    </source>
</evidence>
<dbReference type="Gene3D" id="3.30.9.10">
    <property type="entry name" value="D-Amino Acid Oxidase, subunit A, domain 2"/>
    <property type="match status" value="1"/>
</dbReference>
<dbReference type="EC" id="1.5.-.-" evidence="10"/>
<keyword evidence="7 10" id="KW-0274">FAD</keyword>
<dbReference type="InterPro" id="IPR017610">
    <property type="entry name" value="tRNA_S-uridine_synth_MnmC_C"/>
</dbReference>
<dbReference type="InterPro" id="IPR036188">
    <property type="entry name" value="FAD/NAD-bd_sf"/>
</dbReference>
<dbReference type="NCBIfam" id="NF002481">
    <property type="entry name" value="PRK01747.1-2"/>
    <property type="match status" value="1"/>
</dbReference>
<evidence type="ECO:0000256" key="1">
    <source>
        <dbReference type="ARBA" id="ARBA00022490"/>
    </source>
</evidence>
<keyword evidence="2 10" id="KW-0489">Methyltransferase</keyword>
<evidence type="ECO:0000259" key="11">
    <source>
        <dbReference type="Pfam" id="PF01266"/>
    </source>
</evidence>
<keyword evidence="5 10" id="KW-0949">S-adenosyl-L-methionine</keyword>
<evidence type="ECO:0000256" key="9">
    <source>
        <dbReference type="ARBA" id="ARBA00023268"/>
    </source>
</evidence>
<comment type="similarity">
    <text evidence="10">In the C-terminal section; belongs to the DAO family.</text>
</comment>
<keyword evidence="14" id="KW-1185">Reference proteome</keyword>
<comment type="catalytic activity">
    <reaction evidence="10">
        <text>5-aminomethyl-2-thiouridine(34) in tRNA + S-adenosyl-L-methionine = 5-methylaminomethyl-2-thiouridine(34) in tRNA + S-adenosyl-L-homocysteine + H(+)</text>
        <dbReference type="Rhea" id="RHEA:19569"/>
        <dbReference type="Rhea" id="RHEA-COMP:10195"/>
        <dbReference type="Rhea" id="RHEA-COMP:10197"/>
        <dbReference type="ChEBI" id="CHEBI:15378"/>
        <dbReference type="ChEBI" id="CHEBI:57856"/>
        <dbReference type="ChEBI" id="CHEBI:59789"/>
        <dbReference type="ChEBI" id="CHEBI:74454"/>
        <dbReference type="ChEBI" id="CHEBI:74455"/>
        <dbReference type="EC" id="2.1.1.61"/>
    </reaction>
</comment>
<dbReference type="Pfam" id="PF01266">
    <property type="entry name" value="DAO"/>
    <property type="match status" value="1"/>
</dbReference>
<dbReference type="NCBIfam" id="TIGR03197">
    <property type="entry name" value="MnmC_Cterm"/>
    <property type="match status" value="1"/>
</dbReference>
<keyword evidence="6 10" id="KW-0819">tRNA processing</keyword>
<organism evidence="13 14">
    <name type="scientific">Proteus cibi</name>
    <dbReference type="NCBI Taxonomy" id="2050966"/>
    <lineage>
        <taxon>Bacteria</taxon>
        <taxon>Pseudomonadati</taxon>
        <taxon>Pseudomonadota</taxon>
        <taxon>Gammaproteobacteria</taxon>
        <taxon>Enterobacterales</taxon>
        <taxon>Morganellaceae</taxon>
        <taxon>Proteus</taxon>
    </lineage>
</organism>
<accession>A0ABU6E9K7</accession>
<evidence type="ECO:0000256" key="2">
    <source>
        <dbReference type="ARBA" id="ARBA00022603"/>
    </source>
</evidence>
<dbReference type="InterPro" id="IPR029063">
    <property type="entry name" value="SAM-dependent_MTases_sf"/>
</dbReference>
<keyword evidence="9 10" id="KW-0511">Multifunctional enzyme</keyword>
<evidence type="ECO:0000259" key="12">
    <source>
        <dbReference type="Pfam" id="PF05430"/>
    </source>
</evidence>
<comment type="similarity">
    <text evidence="10">In the N-terminal section; belongs to the methyltransferase superfamily. tRNA (mnm(5)s(2)U34)-methyltransferase family.</text>
</comment>